<evidence type="ECO:0000256" key="1">
    <source>
        <dbReference type="ARBA" id="ARBA00022741"/>
    </source>
</evidence>
<protein>
    <submittedName>
        <fullName evidence="3">Uncharacterized protein</fullName>
    </submittedName>
</protein>
<dbReference type="AlphaFoldDB" id="A0A291IRV4"/>
<dbReference type="OrthoDB" id="9803432at2"/>
<evidence type="ECO:0000256" key="2">
    <source>
        <dbReference type="ARBA" id="ARBA00022840"/>
    </source>
</evidence>
<dbReference type="EMBL" id="CP023668">
    <property type="protein sequence ID" value="ATG97421.1"/>
    <property type="molecule type" value="Genomic_DNA"/>
</dbReference>
<dbReference type="InterPro" id="IPR027785">
    <property type="entry name" value="UvrD-like_helicase_C"/>
</dbReference>
<dbReference type="InterPro" id="IPR050534">
    <property type="entry name" value="Coronavir_polyprotein_1ab"/>
</dbReference>
<dbReference type="GO" id="GO:0006310">
    <property type="term" value="P:DNA recombination"/>
    <property type="evidence" value="ECO:0007669"/>
    <property type="project" value="TreeGrafter"/>
</dbReference>
<dbReference type="PANTHER" id="PTHR43788:SF6">
    <property type="entry name" value="DNA HELICASE B"/>
    <property type="match status" value="1"/>
</dbReference>
<dbReference type="InterPro" id="IPR027417">
    <property type="entry name" value="P-loop_NTPase"/>
</dbReference>
<dbReference type="InterPro" id="IPR055446">
    <property type="entry name" value="RecD2_N_OB"/>
</dbReference>
<organism evidence="3 4">
    <name type="scientific">Mesoplasma lactucae ATCC 49193</name>
    <dbReference type="NCBI Taxonomy" id="81460"/>
    <lineage>
        <taxon>Bacteria</taxon>
        <taxon>Bacillati</taxon>
        <taxon>Mycoplasmatota</taxon>
        <taxon>Mollicutes</taxon>
        <taxon>Entomoplasmatales</taxon>
        <taxon>Entomoplasmataceae</taxon>
        <taxon>Mesoplasma</taxon>
    </lineage>
</organism>
<accession>A0A291IRV4</accession>
<dbReference type="RefSeq" id="WP_096862709.1">
    <property type="nucleotide sequence ID" value="NZ_CP023668.1"/>
</dbReference>
<dbReference type="PANTHER" id="PTHR43788">
    <property type="entry name" value="DNA2/NAM7 HELICASE FAMILY MEMBER"/>
    <property type="match status" value="1"/>
</dbReference>
<proteinExistence type="predicted"/>
<reference evidence="3 4" key="1">
    <citation type="submission" date="2017-09" db="EMBL/GenBank/DDBJ databases">
        <title>SPAdes assembly of the Mesoplasma lactucae genome.</title>
        <authorList>
            <person name="Knight T.F."/>
            <person name="Rubinstein R."/>
            <person name="Citino T."/>
        </authorList>
    </citation>
    <scope>NUCLEOTIDE SEQUENCE [LARGE SCALE GENOMIC DNA]</scope>
    <source>
        <strain evidence="3 4">831-C4</strain>
    </source>
</reference>
<name>A0A291IRV4_9MOLU</name>
<keyword evidence="2" id="KW-0067">ATP-binding</keyword>
<keyword evidence="4" id="KW-1185">Reference proteome</keyword>
<dbReference type="Pfam" id="PF23139">
    <property type="entry name" value="OB_YrrC"/>
    <property type="match status" value="1"/>
</dbReference>
<dbReference type="CDD" id="cd17933">
    <property type="entry name" value="DEXSc_RecD-like"/>
    <property type="match status" value="1"/>
</dbReference>
<dbReference type="Pfam" id="PF13538">
    <property type="entry name" value="UvrD_C_2"/>
    <property type="match status" value="1"/>
</dbReference>
<dbReference type="Gene3D" id="3.40.50.300">
    <property type="entry name" value="P-loop containing nucleotide triphosphate hydrolases"/>
    <property type="match status" value="2"/>
</dbReference>
<dbReference type="CDD" id="cd18809">
    <property type="entry name" value="SF1_C_RecD"/>
    <property type="match status" value="1"/>
</dbReference>
<dbReference type="GO" id="GO:0017116">
    <property type="term" value="F:single-stranded DNA helicase activity"/>
    <property type="evidence" value="ECO:0007669"/>
    <property type="project" value="TreeGrafter"/>
</dbReference>
<dbReference type="InterPro" id="IPR003593">
    <property type="entry name" value="AAA+_ATPase"/>
</dbReference>
<dbReference type="SMART" id="SM00382">
    <property type="entry name" value="AAA"/>
    <property type="match status" value="1"/>
</dbReference>
<dbReference type="Proteomes" id="UP000232227">
    <property type="component" value="Chromosome"/>
</dbReference>
<gene>
    <name evidence="3" type="ORF">CP520_01440</name>
</gene>
<dbReference type="SUPFAM" id="SSF52540">
    <property type="entry name" value="P-loop containing nucleoside triphosphate hydrolases"/>
    <property type="match status" value="2"/>
</dbReference>
<dbReference type="GO" id="GO:0009338">
    <property type="term" value="C:exodeoxyribonuclease V complex"/>
    <property type="evidence" value="ECO:0007669"/>
    <property type="project" value="TreeGrafter"/>
</dbReference>
<keyword evidence="1" id="KW-0547">Nucleotide-binding</keyword>
<dbReference type="Pfam" id="PF13604">
    <property type="entry name" value="AAA_30"/>
    <property type="match status" value="1"/>
</dbReference>
<evidence type="ECO:0000313" key="3">
    <source>
        <dbReference type="EMBL" id="ATG97421.1"/>
    </source>
</evidence>
<evidence type="ECO:0000313" key="4">
    <source>
        <dbReference type="Proteomes" id="UP000232227"/>
    </source>
</evidence>
<dbReference type="GO" id="GO:0005524">
    <property type="term" value="F:ATP binding"/>
    <property type="evidence" value="ECO:0007669"/>
    <property type="project" value="UniProtKB-KW"/>
</dbReference>
<dbReference type="KEGG" id="mlac:CP520_01440"/>
<dbReference type="Gene3D" id="2.30.30.940">
    <property type="match status" value="1"/>
</dbReference>
<sequence length="754" mass="86634">MTEQNREKPELISITGTITKFLFQNQSGWGVALFKSDKQENASLKIKGQIGQLQPHVNYELLGEFEDNTKYGKSFNVLESKLSVGETKQQAVSYLSSSLFPGIGKQAAQVIADYYETEIVDKIMINPDSLYDIPELAKPKADIIKHVLKEVVNENKYTKTFYENKLKIDFYNYLKEHTDSEVELTDILEKDFYRYAKDHHLEPFEEVEKVAMYFQKLQPDDPIRIAWTANKVVNDILWTTGDTYTNIAKVTKNLQTYLKIFDAKTLEKGLLKAKELKILYFVNHRIYSDVSWNDENEIAKFVHQKTVAEDKNVYDQNLIETLIEKVEEELAFELEIQNFKYDNEQRDALRKSINSNFMLLTGGPGTGKSTVIKGIYKLAKYVNNWDKQNIKVAAPTGRAAARLNEIDQELNATTIHKMLGAEENGFFRFNNSNPLEYNLLILDESSMIENFLFARVVDAAKDIQKIILVGDRNQLSSVGYGELFANLLDVEQITKVNLKQPHRQENGNDIVDLAYKVLNREITSEEDLKNMNNVNVVFDGNVEDKLESIDKIFSKEVEPEVENSLLDLQIIAPFYKGILGINSLNKMLQQTYQKEILKKDDKTLNEQTFERREYKYIVDDKIMYLVNETETGLNNGDVGIISEISQHNGKINQAKVLFNGETKTFYADNFNYSTLSYACSVHKTQGSEYKNVILVLEKGVNEHFINNKIIYTAITRAKKNLTIVGDFNTFYKGINRSGIPRKTTLVEKIEDLFN</sequence>